<evidence type="ECO:0000313" key="3">
    <source>
        <dbReference type="EMBL" id="KAH0968350.1"/>
    </source>
</evidence>
<dbReference type="OrthoDB" id="360689at2759"/>
<dbReference type="EMBL" id="JAIZPD010000001">
    <property type="protein sequence ID" value="KAH0968350.1"/>
    <property type="molecule type" value="Genomic_DNA"/>
</dbReference>
<sequence length="331" mass="35163">MAQRLAVPARTCLRHLTSERATRRISWGIASWQHFSTTLPGKATTSKSIAGGGQLSADFTPPTKPPSARPVETRKSQLIRTYTSLLRTSPVILLFQHSNLTATEWAAVRRELKRAVAAVPASSPAPGADPLDLATRIQLQVLRTNMFDVALKIVEFYSPETAGALASTPRTARGPLVHDLSQAAYDAVRRTNTPPESSYTQLEPLMVGPLAALMLPAVSPAHLAAALSVLAPVPGKFPPPTRKKCPGYHDATCQNGLAKIVLVGGRIEGRAFDQSGINWVGGIQGGLDGLRGQLVGILQGAGLGLTTALEGGGRNIWLALEGRKTQLEEAK</sequence>
<evidence type="ECO:0000256" key="2">
    <source>
        <dbReference type="SAM" id="MobiDB-lite"/>
    </source>
</evidence>
<dbReference type="SUPFAM" id="SSF160369">
    <property type="entry name" value="Ribosomal protein L10-like"/>
    <property type="match status" value="1"/>
</dbReference>
<evidence type="ECO:0008006" key="5">
    <source>
        <dbReference type="Google" id="ProtNLM"/>
    </source>
</evidence>
<accession>A0A9P8N7P0</accession>
<dbReference type="InterPro" id="IPR043141">
    <property type="entry name" value="Ribosomal_uL10-like_sf"/>
</dbReference>
<evidence type="ECO:0000256" key="1">
    <source>
        <dbReference type="ARBA" id="ARBA00008889"/>
    </source>
</evidence>
<name>A0A9P8N7P0_9HYPO</name>
<dbReference type="Proteomes" id="UP000824596">
    <property type="component" value="Unassembled WGS sequence"/>
</dbReference>
<keyword evidence="4" id="KW-1185">Reference proteome</keyword>
<reference evidence="3" key="1">
    <citation type="submission" date="2021-09" db="EMBL/GenBank/DDBJ databases">
        <title>A high-quality genome of the endoparasitic fungus Hirsutella rhossiliensis with a comparison of Hirsutella genomes reveals transposable elements contributing to genome size variation.</title>
        <authorList>
            <person name="Lin R."/>
            <person name="Jiao Y."/>
            <person name="Sun X."/>
            <person name="Ling J."/>
            <person name="Xie B."/>
            <person name="Cheng X."/>
        </authorList>
    </citation>
    <scope>NUCLEOTIDE SEQUENCE</scope>
    <source>
        <strain evidence="3">HR02</strain>
    </source>
</reference>
<dbReference type="GeneID" id="68350121"/>
<dbReference type="Gene3D" id="3.30.70.1730">
    <property type="match status" value="1"/>
</dbReference>
<dbReference type="InterPro" id="IPR047865">
    <property type="entry name" value="Ribosomal_uL10_bac_type"/>
</dbReference>
<dbReference type="AlphaFoldDB" id="A0A9P8N7P0"/>
<gene>
    <name evidence="3" type="ORF">HRG_00992</name>
</gene>
<organism evidence="3 4">
    <name type="scientific">Hirsutella rhossiliensis</name>
    <dbReference type="NCBI Taxonomy" id="111463"/>
    <lineage>
        <taxon>Eukaryota</taxon>
        <taxon>Fungi</taxon>
        <taxon>Dikarya</taxon>
        <taxon>Ascomycota</taxon>
        <taxon>Pezizomycotina</taxon>
        <taxon>Sordariomycetes</taxon>
        <taxon>Hypocreomycetidae</taxon>
        <taxon>Hypocreales</taxon>
        <taxon>Ophiocordycipitaceae</taxon>
        <taxon>Hirsutella</taxon>
    </lineage>
</organism>
<comment type="similarity">
    <text evidence="1">Belongs to the universal ribosomal protein uL10 family.</text>
</comment>
<feature type="region of interest" description="Disordered" evidence="2">
    <location>
        <begin position="43"/>
        <end position="73"/>
    </location>
</feature>
<comment type="caution">
    <text evidence="3">The sequence shown here is derived from an EMBL/GenBank/DDBJ whole genome shotgun (WGS) entry which is preliminary data.</text>
</comment>
<dbReference type="RefSeq" id="XP_044725863.1">
    <property type="nucleotide sequence ID" value="XM_044859463.1"/>
</dbReference>
<evidence type="ECO:0000313" key="4">
    <source>
        <dbReference type="Proteomes" id="UP000824596"/>
    </source>
</evidence>
<protein>
    <recommendedName>
        <fullName evidence="5">Ribosomal protein YmL11, mitochondrial</fullName>
    </recommendedName>
</protein>
<proteinExistence type="inferred from homology"/>
<dbReference type="PANTHER" id="PTHR11560">
    <property type="entry name" value="39S RIBOSOMAL PROTEIN L10, MITOCHONDRIAL"/>
    <property type="match status" value="1"/>
</dbReference>